<protein>
    <submittedName>
        <fullName evidence="1">Uncharacterized protein</fullName>
    </submittedName>
</protein>
<dbReference type="RefSeq" id="WP_160864469.1">
    <property type="nucleotide sequence ID" value="NZ_WNXH01000016.1"/>
</dbReference>
<reference evidence="1 2" key="1">
    <citation type="submission" date="2019-11" db="EMBL/GenBank/DDBJ databases">
        <title>Divergent Streptococcus suis from cattle.</title>
        <authorList>
            <person name="Williamson C."/>
        </authorList>
    </citation>
    <scope>NUCLEOTIDE SEQUENCE [LARGE SCALE GENOMIC DNA]</scope>
    <source>
        <strain evidence="1 2">10-36905</strain>
    </source>
</reference>
<organism evidence="1 2">
    <name type="scientific">Streptococcus suis</name>
    <dbReference type="NCBI Taxonomy" id="1307"/>
    <lineage>
        <taxon>Bacteria</taxon>
        <taxon>Bacillati</taxon>
        <taxon>Bacillota</taxon>
        <taxon>Bacilli</taxon>
        <taxon>Lactobacillales</taxon>
        <taxon>Streptococcaceae</taxon>
        <taxon>Streptococcus</taxon>
    </lineage>
</organism>
<dbReference type="EMBL" id="WNXH01000016">
    <property type="protein sequence ID" value="MYN70371.1"/>
    <property type="molecule type" value="Genomic_DNA"/>
</dbReference>
<accession>A0A6L8MYW1</accession>
<comment type="caution">
    <text evidence="1">The sequence shown here is derived from an EMBL/GenBank/DDBJ whole genome shotgun (WGS) entry which is preliminary data.</text>
</comment>
<gene>
    <name evidence="1" type="ORF">GLP18_09165</name>
</gene>
<dbReference type="AlphaFoldDB" id="A0A6L8MYW1"/>
<proteinExistence type="predicted"/>
<evidence type="ECO:0000313" key="2">
    <source>
        <dbReference type="Proteomes" id="UP000483765"/>
    </source>
</evidence>
<evidence type="ECO:0000313" key="1">
    <source>
        <dbReference type="EMBL" id="MYN70371.1"/>
    </source>
</evidence>
<dbReference type="Proteomes" id="UP000483765">
    <property type="component" value="Unassembled WGS sequence"/>
</dbReference>
<sequence length="116" mass="13589">MKTKVIFPLGSENKHLAIENQRIVFNNYSEKIDVTLTVLSACQKWFEENNFHITKSTIAEKNQALIFTNEREIIDYIEDFYDIKSGDFSSVESDAEKVWLESLLKKNKITQCNEYD</sequence>
<name>A0A6L8MYW1_STRSU</name>